<sequence>MTEEKNNAVGGARSERTDMGLGGVTISLKNLGEEVLEIENEKADEPTRVVLFAIFSLLCDSFGGKALVVVEKK</sequence>
<reference evidence="1 2" key="1">
    <citation type="journal article" date="2022" name="Hortic Res">
        <title>A haplotype resolved chromosomal level avocado genome allows analysis of novel avocado genes.</title>
        <authorList>
            <person name="Nath O."/>
            <person name="Fletcher S.J."/>
            <person name="Hayward A."/>
            <person name="Shaw L.M."/>
            <person name="Masouleh A.K."/>
            <person name="Furtado A."/>
            <person name="Henry R.J."/>
            <person name="Mitter N."/>
        </authorList>
    </citation>
    <scope>NUCLEOTIDE SEQUENCE [LARGE SCALE GENOMIC DNA]</scope>
    <source>
        <strain evidence="2">cv. Hass</strain>
    </source>
</reference>
<protein>
    <submittedName>
        <fullName evidence="1">Uncharacterized protein</fullName>
    </submittedName>
</protein>
<organism evidence="1 2">
    <name type="scientific">Persea americana</name>
    <name type="common">Avocado</name>
    <dbReference type="NCBI Taxonomy" id="3435"/>
    <lineage>
        <taxon>Eukaryota</taxon>
        <taxon>Viridiplantae</taxon>
        <taxon>Streptophyta</taxon>
        <taxon>Embryophyta</taxon>
        <taxon>Tracheophyta</taxon>
        <taxon>Spermatophyta</taxon>
        <taxon>Magnoliopsida</taxon>
        <taxon>Magnoliidae</taxon>
        <taxon>Laurales</taxon>
        <taxon>Lauraceae</taxon>
        <taxon>Persea</taxon>
    </lineage>
</organism>
<name>A0ACC2MKP8_PERAE</name>
<gene>
    <name evidence="1" type="ORF">MRB53_007941</name>
</gene>
<evidence type="ECO:0000313" key="2">
    <source>
        <dbReference type="Proteomes" id="UP001234297"/>
    </source>
</evidence>
<dbReference type="EMBL" id="CM056810">
    <property type="protein sequence ID" value="KAJ8646193.1"/>
    <property type="molecule type" value="Genomic_DNA"/>
</dbReference>
<comment type="caution">
    <text evidence="1">The sequence shown here is derived from an EMBL/GenBank/DDBJ whole genome shotgun (WGS) entry which is preliminary data.</text>
</comment>
<dbReference type="Proteomes" id="UP001234297">
    <property type="component" value="Chromosome 2"/>
</dbReference>
<proteinExistence type="predicted"/>
<accession>A0ACC2MKP8</accession>
<keyword evidence="2" id="KW-1185">Reference proteome</keyword>
<evidence type="ECO:0000313" key="1">
    <source>
        <dbReference type="EMBL" id="KAJ8646193.1"/>
    </source>
</evidence>